<evidence type="ECO:0000256" key="3">
    <source>
        <dbReference type="ARBA" id="ARBA00022729"/>
    </source>
</evidence>
<accession>A0A3D9I1B2</accession>
<dbReference type="AlphaFoldDB" id="A0A3D9I1B2"/>
<dbReference type="RefSeq" id="WP_115994828.1">
    <property type="nucleotide sequence ID" value="NZ_QRDY01000017.1"/>
</dbReference>
<dbReference type="EC" id="5.2.1.8" evidence="2"/>
<dbReference type="GO" id="GO:0003755">
    <property type="term" value="F:peptidyl-prolyl cis-trans isomerase activity"/>
    <property type="evidence" value="ECO:0007669"/>
    <property type="project" value="UniProtKB-KW"/>
</dbReference>
<evidence type="ECO:0000313" key="9">
    <source>
        <dbReference type="Proteomes" id="UP000256869"/>
    </source>
</evidence>
<feature type="domain" description="PpiC" evidence="7">
    <location>
        <begin position="138"/>
        <end position="215"/>
    </location>
</feature>
<dbReference type="InterPro" id="IPR050245">
    <property type="entry name" value="PrsA_foldase"/>
</dbReference>
<keyword evidence="4 6" id="KW-0697">Rotamase</keyword>
<keyword evidence="9" id="KW-1185">Reference proteome</keyword>
<dbReference type="OrthoDB" id="2585872at2"/>
<gene>
    <name evidence="8" type="ORF">DFP95_11792</name>
</gene>
<comment type="catalytic activity">
    <reaction evidence="1">
        <text>[protein]-peptidylproline (omega=180) = [protein]-peptidylproline (omega=0)</text>
        <dbReference type="Rhea" id="RHEA:16237"/>
        <dbReference type="Rhea" id="RHEA-COMP:10747"/>
        <dbReference type="Rhea" id="RHEA-COMP:10748"/>
        <dbReference type="ChEBI" id="CHEBI:83833"/>
        <dbReference type="ChEBI" id="CHEBI:83834"/>
        <dbReference type="EC" id="5.2.1.8"/>
    </reaction>
</comment>
<dbReference type="PANTHER" id="PTHR47245">
    <property type="entry name" value="PEPTIDYLPROLYL ISOMERASE"/>
    <property type="match status" value="1"/>
</dbReference>
<evidence type="ECO:0000256" key="1">
    <source>
        <dbReference type="ARBA" id="ARBA00000971"/>
    </source>
</evidence>
<evidence type="ECO:0000259" key="7">
    <source>
        <dbReference type="PROSITE" id="PS50198"/>
    </source>
</evidence>
<comment type="caution">
    <text evidence="8">The sequence shown here is derived from an EMBL/GenBank/DDBJ whole genome shotgun (WGS) entry which is preliminary data.</text>
</comment>
<dbReference type="PANTHER" id="PTHR47245:SF1">
    <property type="entry name" value="FOLDASE PROTEIN PRSA"/>
    <property type="match status" value="1"/>
</dbReference>
<dbReference type="InterPro" id="IPR046357">
    <property type="entry name" value="PPIase_dom_sf"/>
</dbReference>
<name>A0A3D9I1B2_9BACL</name>
<evidence type="ECO:0000256" key="5">
    <source>
        <dbReference type="ARBA" id="ARBA00023235"/>
    </source>
</evidence>
<keyword evidence="3" id="KW-0732">Signal</keyword>
<protein>
    <recommendedName>
        <fullName evidence="2">peptidylprolyl isomerase</fullName>
        <ecNumber evidence="2">5.2.1.8</ecNumber>
    </recommendedName>
</protein>
<evidence type="ECO:0000256" key="6">
    <source>
        <dbReference type="PROSITE-ProRule" id="PRU00278"/>
    </source>
</evidence>
<dbReference type="Proteomes" id="UP000256869">
    <property type="component" value="Unassembled WGS sequence"/>
</dbReference>
<dbReference type="EMBL" id="QRDY01000017">
    <property type="protein sequence ID" value="RED55558.1"/>
    <property type="molecule type" value="Genomic_DNA"/>
</dbReference>
<dbReference type="PROSITE" id="PS50198">
    <property type="entry name" value="PPIC_PPIASE_2"/>
    <property type="match status" value="1"/>
</dbReference>
<dbReference type="Gene3D" id="3.10.50.40">
    <property type="match status" value="1"/>
</dbReference>
<evidence type="ECO:0000313" key="8">
    <source>
        <dbReference type="EMBL" id="RED55558.1"/>
    </source>
</evidence>
<evidence type="ECO:0000256" key="2">
    <source>
        <dbReference type="ARBA" id="ARBA00013194"/>
    </source>
</evidence>
<dbReference type="InterPro" id="IPR000297">
    <property type="entry name" value="PPIase_PpiC"/>
</dbReference>
<reference evidence="8 9" key="1">
    <citation type="submission" date="2018-07" db="EMBL/GenBank/DDBJ databases">
        <title>Genomic Encyclopedia of Type Strains, Phase III (KMG-III): the genomes of soil and plant-associated and newly described type strains.</title>
        <authorList>
            <person name="Whitman W."/>
        </authorList>
    </citation>
    <scope>NUCLEOTIDE SEQUENCE [LARGE SCALE GENOMIC DNA]</scope>
    <source>
        <strain evidence="8 9">CECT 8236</strain>
    </source>
</reference>
<organism evidence="8 9">
    <name type="scientific">Cohnella lupini</name>
    <dbReference type="NCBI Taxonomy" id="1294267"/>
    <lineage>
        <taxon>Bacteria</taxon>
        <taxon>Bacillati</taxon>
        <taxon>Bacillota</taxon>
        <taxon>Bacilli</taxon>
        <taxon>Bacillales</taxon>
        <taxon>Paenibacillaceae</taxon>
        <taxon>Cohnella</taxon>
    </lineage>
</organism>
<evidence type="ECO:0000256" key="4">
    <source>
        <dbReference type="ARBA" id="ARBA00023110"/>
    </source>
</evidence>
<dbReference type="SUPFAM" id="SSF54534">
    <property type="entry name" value="FKBP-like"/>
    <property type="match status" value="1"/>
</dbReference>
<dbReference type="Pfam" id="PF00639">
    <property type="entry name" value="Rotamase"/>
    <property type="match status" value="1"/>
</dbReference>
<sequence>MKIDQVIALQIEGENYSLGTVLRFANLQGKFDLIDDYITISLIATYADEHSITASQEEIRAAVTDWKMEKGMYQSLDTEKWLAERLLSTSDLVDFARRKILNDRVRKHVVSGKVEPYFADRRSLFDAVAFSQIVVNDRVLARELRFRTMEGAEFFSLARQYSIDESTRLAGGFVGRIERTQLPQAIAAHAFGVIPGTIAGPFEIDKKFYVVKIEEVYPAELNEATRARIEGILFEEWLSLRRKQANVNVSLWNED</sequence>
<proteinExistence type="predicted"/>
<keyword evidence="5 6" id="KW-0413">Isomerase</keyword>